<reference evidence="3" key="1">
    <citation type="journal article" date="2019" name="Int. J. Syst. Evol. Microbiol.">
        <title>The Global Catalogue of Microorganisms (GCM) 10K type strain sequencing project: providing services to taxonomists for standard genome sequencing and annotation.</title>
        <authorList>
            <consortium name="The Broad Institute Genomics Platform"/>
            <consortium name="The Broad Institute Genome Sequencing Center for Infectious Disease"/>
            <person name="Wu L."/>
            <person name="Ma J."/>
        </authorList>
    </citation>
    <scope>NUCLEOTIDE SEQUENCE [LARGE SCALE GENOMIC DNA]</scope>
    <source>
        <strain evidence="3">CCUG 15531</strain>
    </source>
</reference>
<dbReference type="InterPro" id="IPR006311">
    <property type="entry name" value="TAT_signal"/>
</dbReference>
<dbReference type="PROSITE" id="PS51318">
    <property type="entry name" value="TAT"/>
    <property type="match status" value="1"/>
</dbReference>
<organism evidence="2 3">
    <name type="scientific">Fredinandcohnia salidurans</name>
    <dbReference type="NCBI Taxonomy" id="2595041"/>
    <lineage>
        <taxon>Bacteria</taxon>
        <taxon>Bacillati</taxon>
        <taxon>Bacillota</taxon>
        <taxon>Bacilli</taxon>
        <taxon>Bacillales</taxon>
        <taxon>Bacillaceae</taxon>
        <taxon>Fredinandcohnia</taxon>
    </lineage>
</organism>
<dbReference type="RefSeq" id="WP_346140041.1">
    <property type="nucleotide sequence ID" value="NZ_JBHUEK010000036.1"/>
</dbReference>
<feature type="domain" description="Envelope protein N-terminal" evidence="1">
    <location>
        <begin position="96"/>
        <end position="379"/>
    </location>
</feature>
<dbReference type="SUPFAM" id="SSF82171">
    <property type="entry name" value="DPP6 N-terminal domain-like"/>
    <property type="match status" value="1"/>
</dbReference>
<protein>
    <submittedName>
        <fullName evidence="2">WD40 repeat domain-containing protein</fullName>
    </submittedName>
</protein>
<proteinExistence type="predicted"/>
<evidence type="ECO:0000259" key="1">
    <source>
        <dbReference type="Pfam" id="PF26255"/>
    </source>
</evidence>
<dbReference type="InterPro" id="IPR058677">
    <property type="entry name" value="ORF4_N"/>
</dbReference>
<dbReference type="EMBL" id="JBHUEK010000036">
    <property type="protein sequence ID" value="MFD1781752.1"/>
    <property type="molecule type" value="Genomic_DNA"/>
</dbReference>
<comment type="caution">
    <text evidence="2">The sequence shown here is derived from an EMBL/GenBank/DDBJ whole genome shotgun (WGS) entry which is preliminary data.</text>
</comment>
<name>A0ABW4MUT9_9BACI</name>
<dbReference type="Gene3D" id="2.130.10.10">
    <property type="entry name" value="YVTN repeat-like/Quinoprotein amine dehydrogenase"/>
    <property type="match status" value="1"/>
</dbReference>
<dbReference type="Proteomes" id="UP001597227">
    <property type="component" value="Unassembled WGS sequence"/>
</dbReference>
<dbReference type="InterPro" id="IPR015943">
    <property type="entry name" value="WD40/YVTN_repeat-like_dom_sf"/>
</dbReference>
<keyword evidence="3" id="KW-1185">Reference proteome</keyword>
<sequence>MSFSEQTETDSGIGMETSRRDAMRLLAAAAAAGAGGTIATDSALADDDGDGIDWQRGAELALTVTNPKAAALLHGGRLANRAVDEILGSEDLTDGEIALHNQAVTAMEWWDATSIILENRLEDASMIASIRARDAIADAWEAGKEVGGGQQAAIEAIEDHYALIQRNELEVAIANWAQLGAVVNVQLEVDDISDNFVNWVVANDDYSGDGDLVADESNIMQETTEIEVDLLNGETYETEAPTFHVEWDNGDSAEFPLGQELIDAWDSDDEVFVMETEDGEEFEDRFTATVANVAEADLLAQEVGNLEEVMKLWDDIEDAAEESTQTYDLDIVEALYDAMDEGTLDPADVRGVEGIAEFLSGSTDATDSRYEMAMMSQMGLEHPNLADSASMTLSYTGFTHQTYSRNDEDGYVDGQLVHDRVEDEAIEGLLFGKLLGDTSLAAGQEYALNPVIPVRGGLLNINGETLLEVDDLGLPSLSPDGTTIVFEDSDEESTVAYDMDSDRVLWTHSTPFDGGSFSPDGEMVYRVHGGMDVGEMLDAETGDVLWTGSNDSTSNAARFSPDSEYLVESHGASGLVVYDAVSGDVQWSTEVYISGLSLSPDGEAIATGTHSNNDDGPGVYIFDLESGDRDLLETDEFVHDVEWTLDGVFTSWEDDGRVELIDPETGDAEWTLHEPDGEGDFQRLPDYRTVAHVSRNDDFDDDFRLLSPTGEVLHEAYDVLGGPEEETGDPWLRGPVDGIIQHGVAFDAVEGEEVNLARGLIEVEEMVDSDGNEVVPFVTDELVAELESEAGEDIETILEDVDGIDDPEDIETVSDVETILEDVDGIDDAEDLDSVETISWDEPQYDEVDTEEYRKYLEKVSEEYADALAEREEDDTSVPAPSNPLDDWDLGFLTNTIAGLPVWLWGVIGAGAAGVLGGD</sequence>
<evidence type="ECO:0000313" key="3">
    <source>
        <dbReference type="Proteomes" id="UP001597227"/>
    </source>
</evidence>
<gene>
    <name evidence="2" type="ORF">ACFSFW_24195</name>
</gene>
<dbReference type="Pfam" id="PF26255">
    <property type="entry name" value="Viral_env_HRPV"/>
    <property type="match status" value="1"/>
</dbReference>
<evidence type="ECO:0000313" key="2">
    <source>
        <dbReference type="EMBL" id="MFD1781752.1"/>
    </source>
</evidence>
<accession>A0ABW4MUT9</accession>